<evidence type="ECO:0000259" key="2">
    <source>
        <dbReference type="Pfam" id="PF00582"/>
    </source>
</evidence>
<dbReference type="InterPro" id="IPR006016">
    <property type="entry name" value="UspA"/>
</dbReference>
<evidence type="ECO:0000313" key="4">
    <source>
        <dbReference type="Proteomes" id="UP001183629"/>
    </source>
</evidence>
<evidence type="ECO:0000313" key="3">
    <source>
        <dbReference type="EMBL" id="MDR7327642.1"/>
    </source>
</evidence>
<organism evidence="3 4">
    <name type="scientific">Catenuloplanes niger</name>
    <dbReference type="NCBI Taxonomy" id="587534"/>
    <lineage>
        <taxon>Bacteria</taxon>
        <taxon>Bacillati</taxon>
        <taxon>Actinomycetota</taxon>
        <taxon>Actinomycetes</taxon>
        <taxon>Micromonosporales</taxon>
        <taxon>Micromonosporaceae</taxon>
        <taxon>Catenuloplanes</taxon>
    </lineage>
</organism>
<comment type="similarity">
    <text evidence="1">Belongs to the universal stress protein A family.</text>
</comment>
<feature type="domain" description="UspA" evidence="2">
    <location>
        <begin position="2"/>
        <end position="137"/>
    </location>
</feature>
<dbReference type="SUPFAM" id="SSF52402">
    <property type="entry name" value="Adenine nucleotide alpha hydrolases-like"/>
    <property type="match status" value="2"/>
</dbReference>
<dbReference type="InterPro" id="IPR006015">
    <property type="entry name" value="Universal_stress_UspA"/>
</dbReference>
<protein>
    <submittedName>
        <fullName evidence="3">Nucleotide-binding universal stress UspA family protein</fullName>
    </submittedName>
</protein>
<dbReference type="InterPro" id="IPR014729">
    <property type="entry name" value="Rossmann-like_a/b/a_fold"/>
</dbReference>
<sequence length="279" mass="29002">MDEIVVGTDGSTHGRAAVRWAARQARRDDVHLRVVHAYDFGWLADRFAGAVEYREGVDAHARRIAAEAERAARETAPGLPVCAEVVVGETVPALLGRSSARLVVVGNRGRGGFASLLLGSVGQRVAAHADRPVVIVRGRSDADPGAGPVVVGTDGSPGGEQAVGLAFAEAAARGATLLAVRAHSSAGSPPVPDLRRLAEAEEAALAETLAPWRRRYPHTPVQAAAVQEGAARMLVELSHTATLVVVGHHGTGRTPATLLGTVALQLIHHADCPVLISRP</sequence>
<proteinExistence type="inferred from homology"/>
<dbReference type="PANTHER" id="PTHR46268">
    <property type="entry name" value="STRESS RESPONSE PROTEIN NHAX"/>
    <property type="match status" value="1"/>
</dbReference>
<comment type="caution">
    <text evidence="3">The sequence shown here is derived from an EMBL/GenBank/DDBJ whole genome shotgun (WGS) entry which is preliminary data.</text>
</comment>
<dbReference type="AlphaFoldDB" id="A0AAE4CXM2"/>
<dbReference type="PRINTS" id="PR01438">
    <property type="entry name" value="UNVRSLSTRESS"/>
</dbReference>
<dbReference type="Pfam" id="PF00582">
    <property type="entry name" value="Usp"/>
    <property type="match status" value="2"/>
</dbReference>
<dbReference type="Gene3D" id="3.40.50.620">
    <property type="entry name" value="HUPs"/>
    <property type="match status" value="2"/>
</dbReference>
<dbReference type="RefSeq" id="WP_310425189.1">
    <property type="nucleotide sequence ID" value="NZ_JAVDYC010000001.1"/>
</dbReference>
<gene>
    <name evidence="3" type="ORF">J2S44_007892</name>
</gene>
<reference evidence="3 4" key="1">
    <citation type="submission" date="2023-07" db="EMBL/GenBank/DDBJ databases">
        <title>Sequencing the genomes of 1000 actinobacteria strains.</title>
        <authorList>
            <person name="Klenk H.-P."/>
        </authorList>
    </citation>
    <scope>NUCLEOTIDE SEQUENCE [LARGE SCALE GENOMIC DNA]</scope>
    <source>
        <strain evidence="3 4">DSM 44711</strain>
    </source>
</reference>
<evidence type="ECO:0000256" key="1">
    <source>
        <dbReference type="ARBA" id="ARBA00008791"/>
    </source>
</evidence>
<dbReference type="EMBL" id="JAVDYC010000001">
    <property type="protein sequence ID" value="MDR7327642.1"/>
    <property type="molecule type" value="Genomic_DNA"/>
</dbReference>
<dbReference type="Proteomes" id="UP001183629">
    <property type="component" value="Unassembled WGS sequence"/>
</dbReference>
<keyword evidence="4" id="KW-1185">Reference proteome</keyword>
<dbReference type="PANTHER" id="PTHR46268:SF6">
    <property type="entry name" value="UNIVERSAL STRESS PROTEIN UP12"/>
    <property type="match status" value="1"/>
</dbReference>
<name>A0AAE4CXM2_9ACTN</name>
<accession>A0AAE4CXM2</accession>
<feature type="domain" description="UspA" evidence="2">
    <location>
        <begin position="148"/>
        <end position="278"/>
    </location>
</feature>